<evidence type="ECO:0000256" key="6">
    <source>
        <dbReference type="ARBA" id="ARBA00023239"/>
    </source>
</evidence>
<protein>
    <recommendedName>
        <fullName evidence="3 8">Carbonic anhydrase</fullName>
        <ecNumber evidence="3 8">4.2.1.1</ecNumber>
    </recommendedName>
</protein>
<dbReference type="InterPro" id="IPR023561">
    <property type="entry name" value="Carbonic_anhydrase_a-class"/>
</dbReference>
<dbReference type="GO" id="GO:0004089">
    <property type="term" value="F:carbonate dehydratase activity"/>
    <property type="evidence" value="ECO:0007669"/>
    <property type="project" value="UniProtKB-UniRule"/>
</dbReference>
<sequence length="360" mass="40135">MTETPSVKSGTELGIEENIGHSSVHSSCPRQLTRTDTRYTPQMHRGVRAQVFLMIPALQSRVSVYVSHFSILSAACMCVCAVLHFTVASADTLDALLAGLSAVYVAFPYSFVSKSSGITVKKVNAVSPKYWPNADGHNQSPINLDLSLMKYITVDPLKFINYNVKFEGEIVNNGHSVQVMPHFGNSPPEIQGGGFDQTYRLVQYHFHWGMRDNEGSEHTLAGLHYPAELHLVHQGLTNPNKIAVLGVFFMLGTDDKALYPECSILNKLIEPAESQLIQGILLDDKLPKNRKSFWRYAGSLTTPPCSEIVTWTIFTEPITITKFQLALFRSLHDGTGHILEKNFRPVQKLYDRELQLAVTT</sequence>
<keyword evidence="9" id="KW-1133">Transmembrane helix</keyword>
<proteinExistence type="inferred from homology"/>
<comment type="cofactor">
    <cofactor evidence="1 8">
        <name>Zn(2+)</name>
        <dbReference type="ChEBI" id="CHEBI:29105"/>
    </cofactor>
</comment>
<dbReference type="CDD" id="cd00326">
    <property type="entry name" value="alpha_CA"/>
    <property type="match status" value="1"/>
</dbReference>
<dbReference type="PROSITE" id="PS51144">
    <property type="entry name" value="ALPHA_CA_2"/>
    <property type="match status" value="1"/>
</dbReference>
<name>A0A915PTL7_9BILA</name>
<evidence type="ECO:0000256" key="1">
    <source>
        <dbReference type="ARBA" id="ARBA00001947"/>
    </source>
</evidence>
<dbReference type="GO" id="GO:0008270">
    <property type="term" value="F:zinc ion binding"/>
    <property type="evidence" value="ECO:0007669"/>
    <property type="project" value="UniProtKB-UniRule"/>
</dbReference>
<evidence type="ECO:0000256" key="4">
    <source>
        <dbReference type="ARBA" id="ARBA00022723"/>
    </source>
</evidence>
<evidence type="ECO:0000256" key="7">
    <source>
        <dbReference type="ARBA" id="ARBA00048348"/>
    </source>
</evidence>
<dbReference type="Gene3D" id="3.10.200.10">
    <property type="entry name" value="Alpha carbonic anhydrase"/>
    <property type="match status" value="1"/>
</dbReference>
<evidence type="ECO:0000256" key="5">
    <source>
        <dbReference type="ARBA" id="ARBA00022833"/>
    </source>
</evidence>
<dbReference type="Pfam" id="PF00194">
    <property type="entry name" value="Carb_anhydrase"/>
    <property type="match status" value="1"/>
</dbReference>
<organism evidence="11 12">
    <name type="scientific">Setaria digitata</name>
    <dbReference type="NCBI Taxonomy" id="48799"/>
    <lineage>
        <taxon>Eukaryota</taxon>
        <taxon>Metazoa</taxon>
        <taxon>Ecdysozoa</taxon>
        <taxon>Nematoda</taxon>
        <taxon>Chromadorea</taxon>
        <taxon>Rhabditida</taxon>
        <taxon>Spirurina</taxon>
        <taxon>Spiruromorpha</taxon>
        <taxon>Filarioidea</taxon>
        <taxon>Setariidae</taxon>
        <taxon>Setaria</taxon>
    </lineage>
</organism>
<keyword evidence="11" id="KW-1185">Reference proteome</keyword>
<dbReference type="InterPro" id="IPR036398">
    <property type="entry name" value="CA_dom_sf"/>
</dbReference>
<accession>A0A915PTL7</accession>
<feature type="transmembrane region" description="Helical" evidence="9">
    <location>
        <begin position="62"/>
        <end position="87"/>
    </location>
</feature>
<dbReference type="AlphaFoldDB" id="A0A915PTL7"/>
<feature type="domain" description="Alpha-carbonic anhydrase" evidence="10">
    <location>
        <begin position="116"/>
        <end position="358"/>
    </location>
</feature>
<keyword evidence="5 8" id="KW-0862">Zinc</keyword>
<comment type="function">
    <text evidence="8">Reversible hydration of carbon dioxide.</text>
</comment>
<dbReference type="InterPro" id="IPR018338">
    <property type="entry name" value="Carbonic_anhydrase_a-class_CS"/>
</dbReference>
<keyword evidence="9" id="KW-0812">Transmembrane</keyword>
<keyword evidence="9" id="KW-0472">Membrane</keyword>
<dbReference type="SMART" id="SM01057">
    <property type="entry name" value="Carb_anhydrase"/>
    <property type="match status" value="1"/>
</dbReference>
<evidence type="ECO:0000313" key="11">
    <source>
        <dbReference type="Proteomes" id="UP000887581"/>
    </source>
</evidence>
<evidence type="ECO:0000313" key="12">
    <source>
        <dbReference type="WBParaSite" id="sdigi.contig300.g7231.t1"/>
    </source>
</evidence>
<evidence type="ECO:0000256" key="9">
    <source>
        <dbReference type="SAM" id="Phobius"/>
    </source>
</evidence>
<dbReference type="PANTHER" id="PTHR18952">
    <property type="entry name" value="CARBONIC ANHYDRASE"/>
    <property type="match status" value="1"/>
</dbReference>
<dbReference type="Proteomes" id="UP000887581">
    <property type="component" value="Unplaced"/>
</dbReference>
<dbReference type="EC" id="4.2.1.1" evidence="3 8"/>
<dbReference type="PROSITE" id="PS00162">
    <property type="entry name" value="ALPHA_CA_1"/>
    <property type="match status" value="1"/>
</dbReference>
<dbReference type="InterPro" id="IPR001148">
    <property type="entry name" value="CA_dom"/>
</dbReference>
<reference evidence="12" key="1">
    <citation type="submission" date="2022-11" db="UniProtKB">
        <authorList>
            <consortium name="WormBaseParasite"/>
        </authorList>
    </citation>
    <scope>IDENTIFICATION</scope>
</reference>
<feature type="transmembrane region" description="Helical" evidence="9">
    <location>
        <begin position="93"/>
        <end position="112"/>
    </location>
</feature>
<dbReference type="SUPFAM" id="SSF51069">
    <property type="entry name" value="Carbonic anhydrase"/>
    <property type="match status" value="1"/>
</dbReference>
<evidence type="ECO:0000256" key="2">
    <source>
        <dbReference type="ARBA" id="ARBA00010718"/>
    </source>
</evidence>
<keyword evidence="6 8" id="KW-0456">Lyase</keyword>
<comment type="similarity">
    <text evidence="2 8">Belongs to the alpha-carbonic anhydrase family.</text>
</comment>
<dbReference type="PANTHER" id="PTHR18952:SF141">
    <property type="entry name" value="CARBONIC ANHYDRASE"/>
    <property type="match status" value="1"/>
</dbReference>
<dbReference type="WBParaSite" id="sdigi.contig300.g7231.t1">
    <property type="protein sequence ID" value="sdigi.contig300.g7231.t1"/>
    <property type="gene ID" value="sdigi.contig300.g7231"/>
</dbReference>
<evidence type="ECO:0000259" key="10">
    <source>
        <dbReference type="PROSITE" id="PS51144"/>
    </source>
</evidence>
<dbReference type="GO" id="GO:0005737">
    <property type="term" value="C:cytoplasm"/>
    <property type="evidence" value="ECO:0007669"/>
    <property type="project" value="TreeGrafter"/>
</dbReference>
<comment type="catalytic activity">
    <reaction evidence="7 8">
        <text>hydrogencarbonate + H(+) = CO2 + H2O</text>
        <dbReference type="Rhea" id="RHEA:10748"/>
        <dbReference type="ChEBI" id="CHEBI:15377"/>
        <dbReference type="ChEBI" id="CHEBI:15378"/>
        <dbReference type="ChEBI" id="CHEBI:16526"/>
        <dbReference type="ChEBI" id="CHEBI:17544"/>
        <dbReference type="EC" id="4.2.1.1"/>
    </reaction>
</comment>
<keyword evidence="4 8" id="KW-0479">Metal-binding</keyword>
<evidence type="ECO:0000256" key="3">
    <source>
        <dbReference type="ARBA" id="ARBA00012925"/>
    </source>
</evidence>
<evidence type="ECO:0000256" key="8">
    <source>
        <dbReference type="RuleBase" id="RU367011"/>
    </source>
</evidence>